<reference evidence="1 2" key="1">
    <citation type="submission" date="2020-08" db="EMBL/GenBank/DDBJ databases">
        <title>Genomic Encyclopedia of Type Strains, Phase III (KMG-III): the genomes of soil and plant-associated and newly described type strains.</title>
        <authorList>
            <person name="Whitman W."/>
        </authorList>
    </citation>
    <scope>NUCLEOTIDE SEQUENCE [LARGE SCALE GENOMIC DNA]</scope>
    <source>
        <strain evidence="1 2">CECT 8799</strain>
    </source>
</reference>
<name>A0A7W4WF37_9GAMM</name>
<organism evidence="1 2">
    <name type="scientific">Microbulbifer rhizosphaerae</name>
    <dbReference type="NCBI Taxonomy" id="1562603"/>
    <lineage>
        <taxon>Bacteria</taxon>
        <taxon>Pseudomonadati</taxon>
        <taxon>Pseudomonadota</taxon>
        <taxon>Gammaproteobacteria</taxon>
        <taxon>Cellvibrionales</taxon>
        <taxon>Microbulbiferaceae</taxon>
        <taxon>Microbulbifer</taxon>
    </lineage>
</organism>
<dbReference type="AlphaFoldDB" id="A0A7W4WF37"/>
<evidence type="ECO:0000313" key="1">
    <source>
        <dbReference type="EMBL" id="MBB3062617.1"/>
    </source>
</evidence>
<accession>A0A7W4WF37</accession>
<dbReference type="EMBL" id="JACHWZ010000018">
    <property type="protein sequence ID" value="MBB3062617.1"/>
    <property type="molecule type" value="Genomic_DNA"/>
</dbReference>
<protein>
    <submittedName>
        <fullName evidence="1">Uncharacterized protein</fullName>
    </submittedName>
</protein>
<comment type="caution">
    <text evidence="1">The sequence shown here is derived from an EMBL/GenBank/DDBJ whole genome shotgun (WGS) entry which is preliminary data.</text>
</comment>
<sequence>MRCAATILLCLTTGWAQDRFGQLPASATEIRVRGDTYVKEEYLACVNDSSSRRRY</sequence>
<keyword evidence="2" id="KW-1185">Reference proteome</keyword>
<gene>
    <name evidence="1" type="ORF">FHS09_003466</name>
</gene>
<proteinExistence type="predicted"/>
<evidence type="ECO:0000313" key="2">
    <source>
        <dbReference type="Proteomes" id="UP000535937"/>
    </source>
</evidence>
<dbReference type="RefSeq" id="WP_183462054.1">
    <property type="nucleotide sequence ID" value="NZ_JACHWZ010000018.1"/>
</dbReference>
<dbReference type="Proteomes" id="UP000535937">
    <property type="component" value="Unassembled WGS sequence"/>
</dbReference>